<dbReference type="MEROPS" id="M16.A09"/>
<dbReference type="PROSITE" id="PS00143">
    <property type="entry name" value="INSULINASE"/>
    <property type="match status" value="1"/>
</dbReference>
<dbReference type="Pfam" id="PF00675">
    <property type="entry name" value="Peptidase_M16"/>
    <property type="match status" value="1"/>
</dbReference>
<feature type="region of interest" description="Disordered" evidence="8">
    <location>
        <begin position="1"/>
        <end position="20"/>
    </location>
</feature>
<dbReference type="SUPFAM" id="SSF63411">
    <property type="entry name" value="LuxS/MPP-like metallohydrolase"/>
    <property type="match status" value="4"/>
</dbReference>
<evidence type="ECO:0000313" key="13">
    <source>
        <dbReference type="EMBL" id="CEQ39984.1"/>
    </source>
</evidence>
<dbReference type="InterPro" id="IPR011249">
    <property type="entry name" value="Metalloenz_LuxS/M16"/>
</dbReference>
<evidence type="ECO:0000256" key="8">
    <source>
        <dbReference type="SAM" id="MobiDB-lite"/>
    </source>
</evidence>
<organism evidence="13 14">
    <name type="scientific">Sporidiobolus salmonicolor</name>
    <name type="common">Yeast-like fungus</name>
    <name type="synonym">Sporobolomyces salmonicolor</name>
    <dbReference type="NCBI Taxonomy" id="5005"/>
    <lineage>
        <taxon>Eukaryota</taxon>
        <taxon>Fungi</taxon>
        <taxon>Dikarya</taxon>
        <taxon>Basidiomycota</taxon>
        <taxon>Pucciniomycotina</taxon>
        <taxon>Microbotryomycetes</taxon>
        <taxon>Sporidiobolales</taxon>
        <taxon>Sporidiobolaceae</taxon>
        <taxon>Sporobolomyces</taxon>
    </lineage>
</organism>
<keyword evidence="6" id="KW-0482">Metalloprotease</keyword>
<dbReference type="Pfam" id="PF16187">
    <property type="entry name" value="Peptidase_M16_M"/>
    <property type="match status" value="1"/>
</dbReference>
<dbReference type="InterPro" id="IPR007863">
    <property type="entry name" value="Peptidase_M16_C"/>
</dbReference>
<dbReference type="Pfam" id="PF05193">
    <property type="entry name" value="Peptidase_M16_C"/>
    <property type="match status" value="1"/>
</dbReference>
<reference evidence="14" key="1">
    <citation type="submission" date="2015-02" db="EMBL/GenBank/DDBJ databases">
        <authorList>
            <person name="Gon?alves P."/>
        </authorList>
    </citation>
    <scope>NUCLEOTIDE SEQUENCE [LARGE SCALE GENOMIC DNA]</scope>
</reference>
<dbReference type="Gene3D" id="3.30.830.10">
    <property type="entry name" value="Metalloenzyme, LuxS/M16 peptidase-like"/>
    <property type="match status" value="4"/>
</dbReference>
<dbReference type="AlphaFoldDB" id="A0A0D6EJ30"/>
<dbReference type="FunFam" id="3.30.830.10:FF:000003">
    <property type="entry name" value="Insulin-degrading enzyme"/>
    <property type="match status" value="1"/>
</dbReference>
<keyword evidence="3" id="KW-0479">Metal-binding</keyword>
<proteinExistence type="inferred from homology"/>
<dbReference type="GO" id="GO:0043171">
    <property type="term" value="P:peptide catabolic process"/>
    <property type="evidence" value="ECO:0007669"/>
    <property type="project" value="TreeGrafter"/>
</dbReference>
<feature type="domain" description="Peptidase M16 N-terminal" evidence="9">
    <location>
        <begin position="71"/>
        <end position="198"/>
    </location>
</feature>
<dbReference type="GO" id="GO:0005739">
    <property type="term" value="C:mitochondrion"/>
    <property type="evidence" value="ECO:0007669"/>
    <property type="project" value="TreeGrafter"/>
</dbReference>
<comment type="similarity">
    <text evidence="1 7">Belongs to the peptidase M16 family.</text>
</comment>
<dbReference type="GO" id="GO:0051603">
    <property type="term" value="P:proteolysis involved in protein catabolic process"/>
    <property type="evidence" value="ECO:0007669"/>
    <property type="project" value="TreeGrafter"/>
</dbReference>
<keyword evidence="14" id="KW-1185">Reference proteome</keyword>
<dbReference type="PANTHER" id="PTHR43690">
    <property type="entry name" value="NARDILYSIN"/>
    <property type="match status" value="1"/>
</dbReference>
<dbReference type="InterPro" id="IPR011765">
    <property type="entry name" value="Pept_M16_N"/>
</dbReference>
<evidence type="ECO:0000259" key="11">
    <source>
        <dbReference type="Pfam" id="PF16187"/>
    </source>
</evidence>
<evidence type="ECO:0000256" key="5">
    <source>
        <dbReference type="ARBA" id="ARBA00022833"/>
    </source>
</evidence>
<dbReference type="InterPro" id="IPR001431">
    <property type="entry name" value="Pept_M16_Zn_BS"/>
</dbReference>
<dbReference type="GO" id="GO:0046872">
    <property type="term" value="F:metal ion binding"/>
    <property type="evidence" value="ECO:0007669"/>
    <property type="project" value="UniProtKB-KW"/>
</dbReference>
<evidence type="ECO:0000259" key="12">
    <source>
        <dbReference type="Pfam" id="PF22456"/>
    </source>
</evidence>
<evidence type="ECO:0000256" key="3">
    <source>
        <dbReference type="ARBA" id="ARBA00022723"/>
    </source>
</evidence>
<evidence type="ECO:0000256" key="6">
    <source>
        <dbReference type="ARBA" id="ARBA00023049"/>
    </source>
</evidence>
<name>A0A0D6EJ30_SPOSA</name>
<evidence type="ECO:0000313" key="14">
    <source>
        <dbReference type="Proteomes" id="UP000243876"/>
    </source>
</evidence>
<dbReference type="Proteomes" id="UP000243876">
    <property type="component" value="Unassembled WGS sequence"/>
</dbReference>
<accession>A0A0D6EJ30</accession>
<dbReference type="FunFam" id="3.30.830.10:FF:000004">
    <property type="entry name" value="Putative insulin-degrading enzyme"/>
    <property type="match status" value="1"/>
</dbReference>
<dbReference type="OrthoDB" id="952271at2759"/>
<dbReference type="Pfam" id="PF22456">
    <property type="entry name" value="PqqF-like_C_4"/>
    <property type="match status" value="1"/>
</dbReference>
<dbReference type="FunFam" id="3.30.830.10:FF:000005">
    <property type="entry name" value="nardilysin isoform X1"/>
    <property type="match status" value="1"/>
</dbReference>
<feature type="domain" description="Peptidase M16 C-terminal" evidence="10">
    <location>
        <begin position="228"/>
        <end position="403"/>
    </location>
</feature>
<keyword evidence="5" id="KW-0862">Zinc</keyword>
<keyword evidence="4" id="KW-0378">Hydrolase</keyword>
<dbReference type="InterPro" id="IPR032632">
    <property type="entry name" value="Peptidase_M16_M"/>
</dbReference>
<evidence type="ECO:0000256" key="4">
    <source>
        <dbReference type="ARBA" id="ARBA00022801"/>
    </source>
</evidence>
<dbReference type="PANTHER" id="PTHR43690:SF18">
    <property type="entry name" value="INSULIN-DEGRADING ENZYME-RELATED"/>
    <property type="match status" value="1"/>
</dbReference>
<dbReference type="InterPro" id="IPR050626">
    <property type="entry name" value="Peptidase_M16"/>
</dbReference>
<gene>
    <name evidence="13" type="primary">SPOSA6832_01575</name>
</gene>
<sequence>PASYRPNAPSPFIVSSSPPLEQPLAGYERVEVKDGSPGYAVFRGKLEQSPNDDRQYRLIMLENGLEALVICDPKTDKAAAAMDVKVGHLSDPEDLQGLAHFCEHLMFMGTEKAKNDYTEFLTQHSGSSNAFTGMDQTCYFFDVSPSSLEPALDRFAQFFISPSFDPSCSEREANAVHSENSKNLQSDMWRLFQLDKSTSSREHVFWRFGTGNRETLWDEPRSRGVDVRARLIEWCEKHYSANLCKLVVLSKESLDATTKLIVEQFSAVPNRHLPPPDFPGSPLTSNELGRTMFVKSVRDTRMLDLSFPFPDESAWYASKPGSFISHLIGHEGQGSILSVLKKMGWANGMSAGAGNGANGFEFFRIQVDLTQEGLDNYEDVVSCIFAFINLLRTHPPAEWAFLEVAALSNLAFRFKEQSPPSSTASHLSMTMSKPYPREKLLSAPWLCSEWHPAQVNELLDLMKPEKCRITVAAQKEVEGRIYGEKEKWYGTEYTIERTSDKILQSTKSATEYPGLALPRPNKFVPQDLEIKDKVEVAEPSKRPITLSNTALTRLWHKKDDRWWVPRASTFFLFRSPLVDDTVVHAVQSRLFTELIRDSLNEYAYDAELAGLSYSFDQQADGILLSVDGYNDKLPVLIEVIVKRMKEYQVDQKRFNIIVDQLRRLYVNFRLEEPYQHVGVDGNHLSQAISYTVDEKLAALDHITPQNLQEHIAALLSRMHIEALVHGNMVKEEAVALSKIVEETIAPKPLTPEELKSHQALVVPEGKYLTRRPVANPENSNSAVEQFTYIGDILDDLLRVKLSLFGTIVSEPLFDILRAREQLGYIVSSGPRKSIRFMGLRVIVQSERDALHVESRIDAFWEEFKKTLDEMKEEEFEKYKTAVASKKVEDHKNMWQEWVSSSLWLNIHCGWYDFEQRWRDAELVKTLKKSDMVDFFRTYFFDSPAHRIRRISIHVDSQRLTPEQCATLGPVIAGLEVPVDPAQMTQLATSRPTIEQAKAFAEKLLRANGKGDAEVEKMQEEIEKLRVKPVPEGYELIEDQNVWRAKQGRAPHALPVKEVRLSDISCSHFVWPTSCFARQYADLFPAKL</sequence>
<evidence type="ECO:0000256" key="7">
    <source>
        <dbReference type="RuleBase" id="RU004447"/>
    </source>
</evidence>
<feature type="non-terminal residue" evidence="13">
    <location>
        <position position="1"/>
    </location>
</feature>
<evidence type="ECO:0000256" key="2">
    <source>
        <dbReference type="ARBA" id="ARBA00022670"/>
    </source>
</evidence>
<protein>
    <submittedName>
        <fullName evidence="13">SPOSA6832_01575-mRNA-1:cds</fullName>
    </submittedName>
</protein>
<evidence type="ECO:0000259" key="10">
    <source>
        <dbReference type="Pfam" id="PF05193"/>
    </source>
</evidence>
<feature type="domain" description="Peptidase M16 middle/third" evidence="11">
    <location>
        <begin position="412"/>
        <end position="698"/>
    </location>
</feature>
<feature type="domain" description="Coenzyme PQQ synthesis protein F-like C-terminal lobe" evidence="12">
    <location>
        <begin position="803"/>
        <end position="895"/>
    </location>
</feature>
<dbReference type="GO" id="GO:0004222">
    <property type="term" value="F:metalloendopeptidase activity"/>
    <property type="evidence" value="ECO:0007669"/>
    <property type="project" value="InterPro"/>
</dbReference>
<dbReference type="InterPro" id="IPR054734">
    <property type="entry name" value="PqqF-like_C_4"/>
</dbReference>
<evidence type="ECO:0000256" key="1">
    <source>
        <dbReference type="ARBA" id="ARBA00007261"/>
    </source>
</evidence>
<evidence type="ECO:0000259" key="9">
    <source>
        <dbReference type="Pfam" id="PF00675"/>
    </source>
</evidence>
<dbReference type="EMBL" id="CENE01000004">
    <property type="protein sequence ID" value="CEQ39984.1"/>
    <property type="molecule type" value="Genomic_DNA"/>
</dbReference>
<keyword evidence="2" id="KW-0645">Protease</keyword>
<dbReference type="GO" id="GO:0005829">
    <property type="term" value="C:cytosol"/>
    <property type="evidence" value="ECO:0007669"/>
    <property type="project" value="TreeGrafter"/>
</dbReference>